<comment type="caution">
    <text evidence="1">Lacks conserved residue(s) required for the propagation of feature annotation.</text>
</comment>
<feature type="compositionally biased region" description="Basic residues" evidence="2">
    <location>
        <begin position="300"/>
        <end position="309"/>
    </location>
</feature>
<dbReference type="GO" id="GO:0016020">
    <property type="term" value="C:membrane"/>
    <property type="evidence" value="ECO:0007669"/>
    <property type="project" value="UniProtKB-SubCell"/>
</dbReference>
<protein>
    <recommendedName>
        <fullName evidence="1">Pecanex-like protein</fullName>
    </recommendedName>
</protein>
<dbReference type="Proteomes" id="UP000298663">
    <property type="component" value="Chromosome X"/>
</dbReference>
<dbReference type="PANTHER" id="PTHR12372:SF7">
    <property type="entry name" value="PROTEIN PECANEX"/>
    <property type="match status" value="1"/>
</dbReference>
<sequence length="650" mass="72428">MTVSTHVAEIARQGIWASLTGGWYYEPSHSIFCNTTHLYLWILLVLLPVLMGFFSSGTFSTVLIAGYTTFIAVLFIVCKFCVSYLHRLFDTSEPIAYTSKKKAAAAATGSSTQGKKLLRVVSTAEIGEVAEDSSPSVVSFNRNITAADIDDIAMIEMGNRPRSEEEPSDESDNPTVTRNIVEADVHNTEGISSDFIDRMTDRRRNLNRFLPADSLEFLPTTRRQSEIGSVRRAGFTRKYSEPNCDRINRSLRSSEKFSSSYDGRPFPVRRSNSMSDGRVLSTRLLLSSKRYDKRETSGSLKRHVTLKRRSSPDLILHDPPAAFSKTRKRNADHFEGSASTEKGTGTSADLSHCDTQSSKSKHSDKKADYDESLKNDEEEEPKPEPSNANPPSSLADPSSSRLVDVMLETLEVARPSTSVLRRTSERVGDESDDPMDLKGEITKFLEDLIEKHPETLDAIENVRMNRMLGRQGFTGDNSRNTASIRGTQNILTNLAKRDGSTHIAMNHEDTSQGAIHSFQDEEGTWWTYAFDEQGVGTAHALGSSTAIFEMLNRHGTAGVPPPPHRIHATTATSEDEGTRRSSEQSWTLTRTTAKLHPWKMTTSTLTSPRLQPRQGWPLHLPTGKQRVVLWEPCLLNSEADEPRRCSRVVL</sequence>
<evidence type="ECO:0000313" key="4">
    <source>
        <dbReference type="Proteomes" id="UP000298663"/>
    </source>
</evidence>
<accession>A0A4V6I7M3</accession>
<feature type="compositionally biased region" description="Basic and acidic residues" evidence="2">
    <location>
        <begin position="365"/>
        <end position="375"/>
    </location>
</feature>
<keyword evidence="1" id="KW-0472">Membrane</keyword>
<evidence type="ECO:0000256" key="1">
    <source>
        <dbReference type="RuleBase" id="RU367089"/>
    </source>
</evidence>
<feature type="compositionally biased region" description="Polar residues" evidence="2">
    <location>
        <begin position="337"/>
        <end position="349"/>
    </location>
</feature>
<feature type="transmembrane region" description="Helical" evidence="1">
    <location>
        <begin position="62"/>
        <end position="85"/>
    </location>
</feature>
<dbReference type="OrthoDB" id="10037631at2759"/>
<dbReference type="EMBL" id="AZBU02000001">
    <property type="protein sequence ID" value="TMS34663.1"/>
    <property type="molecule type" value="Genomic_DNA"/>
</dbReference>
<dbReference type="AlphaFoldDB" id="A0A4V6I7M3"/>
<organism evidence="3 4">
    <name type="scientific">Steinernema carpocapsae</name>
    <name type="common">Entomopathogenic nematode</name>
    <dbReference type="NCBI Taxonomy" id="34508"/>
    <lineage>
        <taxon>Eukaryota</taxon>
        <taxon>Metazoa</taxon>
        <taxon>Ecdysozoa</taxon>
        <taxon>Nematoda</taxon>
        <taxon>Chromadorea</taxon>
        <taxon>Rhabditida</taxon>
        <taxon>Tylenchina</taxon>
        <taxon>Panagrolaimomorpha</taxon>
        <taxon>Strongyloidoidea</taxon>
        <taxon>Steinernematidae</taxon>
        <taxon>Steinernema</taxon>
    </lineage>
</organism>
<evidence type="ECO:0000313" key="3">
    <source>
        <dbReference type="EMBL" id="TMS34663.1"/>
    </source>
</evidence>
<reference evidence="3 4" key="2">
    <citation type="journal article" date="2019" name="G3 (Bethesda)">
        <title>Hybrid Assembly of the Genome of the Entomopathogenic Nematode Steinernema carpocapsae Identifies the X-Chromosome.</title>
        <authorList>
            <person name="Serra L."/>
            <person name="Macchietto M."/>
            <person name="Macias-Munoz A."/>
            <person name="McGill C.J."/>
            <person name="Rodriguez I.M."/>
            <person name="Rodriguez B."/>
            <person name="Murad R."/>
            <person name="Mortazavi A."/>
        </authorList>
    </citation>
    <scope>NUCLEOTIDE SEQUENCE [LARGE SCALE GENOMIC DNA]</scope>
    <source>
        <strain evidence="3 4">ALL</strain>
    </source>
</reference>
<feature type="region of interest" description="Disordered" evidence="2">
    <location>
        <begin position="291"/>
        <end position="398"/>
    </location>
</feature>
<dbReference type="PANTHER" id="PTHR12372">
    <property type="entry name" value="PECANEX"/>
    <property type="match status" value="1"/>
</dbReference>
<name>A0A4V6I7M3_STECR</name>
<dbReference type="GO" id="GO:0005783">
    <property type="term" value="C:endoplasmic reticulum"/>
    <property type="evidence" value="ECO:0007669"/>
    <property type="project" value="TreeGrafter"/>
</dbReference>
<feature type="region of interest" description="Disordered" evidence="2">
    <location>
        <begin position="254"/>
        <end position="275"/>
    </location>
</feature>
<proteinExistence type="inferred from homology"/>
<gene>
    <name evidence="3" type="ORF">L596_002205</name>
</gene>
<dbReference type="InterPro" id="IPR039797">
    <property type="entry name" value="Pecanex"/>
</dbReference>
<evidence type="ECO:0000256" key="2">
    <source>
        <dbReference type="SAM" id="MobiDB-lite"/>
    </source>
</evidence>
<keyword evidence="1" id="KW-1133">Transmembrane helix</keyword>
<comment type="similarity">
    <text evidence="1">Belongs to the pecanex family.</text>
</comment>
<keyword evidence="4" id="KW-1185">Reference proteome</keyword>
<keyword evidence="1" id="KW-0812">Transmembrane</keyword>
<dbReference type="GO" id="GO:0007029">
    <property type="term" value="P:endoplasmic reticulum organization"/>
    <property type="evidence" value="ECO:0007669"/>
    <property type="project" value="TreeGrafter"/>
</dbReference>
<comment type="subcellular location">
    <subcellularLocation>
        <location evidence="1">Membrane</location>
        <topology evidence="1">Multi-pass membrane protein</topology>
    </subcellularLocation>
</comment>
<dbReference type="EMBL" id="CM016762">
    <property type="protein sequence ID" value="TMS34663.1"/>
    <property type="molecule type" value="Genomic_DNA"/>
</dbReference>
<feature type="region of interest" description="Disordered" evidence="2">
    <location>
        <begin position="557"/>
        <end position="584"/>
    </location>
</feature>
<comment type="caution">
    <text evidence="3">The sequence shown here is derived from an EMBL/GenBank/DDBJ whole genome shotgun (WGS) entry which is preliminary data.</text>
</comment>
<reference evidence="3 4" key="1">
    <citation type="journal article" date="2015" name="Genome Biol.">
        <title>Comparative genomics of Steinernema reveals deeply conserved gene regulatory networks.</title>
        <authorList>
            <person name="Dillman A.R."/>
            <person name="Macchietto M."/>
            <person name="Porter C.F."/>
            <person name="Rogers A."/>
            <person name="Williams B."/>
            <person name="Antoshechkin I."/>
            <person name="Lee M.M."/>
            <person name="Goodwin Z."/>
            <person name="Lu X."/>
            <person name="Lewis E.E."/>
            <person name="Goodrich-Blair H."/>
            <person name="Stock S.P."/>
            <person name="Adams B.J."/>
            <person name="Sternberg P.W."/>
            <person name="Mortazavi A."/>
        </authorList>
    </citation>
    <scope>NUCLEOTIDE SEQUENCE [LARGE SCALE GENOMIC DNA]</scope>
    <source>
        <strain evidence="3 4">ALL</strain>
    </source>
</reference>
<feature type="transmembrane region" description="Helical" evidence="1">
    <location>
        <begin position="38"/>
        <end position="55"/>
    </location>
</feature>
<feature type="compositionally biased region" description="Low complexity" evidence="2">
    <location>
        <begin position="385"/>
        <end position="398"/>
    </location>
</feature>